<gene>
    <name evidence="3" type="ORF">CH63R_11761</name>
</gene>
<feature type="region of interest" description="Disordered" evidence="1">
    <location>
        <begin position="215"/>
        <end position="413"/>
    </location>
</feature>
<protein>
    <submittedName>
        <fullName evidence="3">Purine-cytosine permease fcy22</fullName>
    </submittedName>
</protein>
<feature type="compositionally biased region" description="Polar residues" evidence="1">
    <location>
        <begin position="378"/>
        <end position="387"/>
    </location>
</feature>
<evidence type="ECO:0000313" key="3">
    <source>
        <dbReference type="EMBL" id="OBR05058.1"/>
    </source>
</evidence>
<sequence>MSSTTETLSLVLAAAATAAPGATAVAESTHSATATATAAAVAPGTAAPQPPRPPPPSLPPSQPAPPPPIITLSVPEGVTVVFAERKRTGRVAGAKYKADGTPYKRPGPPPKPPHEKAAYKQRAPVKRAERSYTDQRRREVILFLESHKMTCDEDDVRARRTWNGGREDQQPPTEKGYRWPTLREASEWFKVPERTIHSWWKRRDKIFGRAPRKLTKVEQRRLAEGEERGRREDEKRRALLEAIGWPAERLPAGDPGAHIDSDGGSGGQEEAMESLGGASEGVLMQRERQSEPFGAAGISSSGGKLAVAGSTANTEETIVGSTPAVSVPSVAISEGSRGGSVATPSTSTTPNRGSRETSAASTDQTSRSDMTVLAVTGDTDSSQSRFIFQSAAARGDESEETLAARDEASGGAR</sequence>
<evidence type="ECO:0000313" key="4">
    <source>
        <dbReference type="Proteomes" id="UP000092177"/>
    </source>
</evidence>
<dbReference type="EMBL" id="LTAN01000008">
    <property type="protein sequence ID" value="OBR05058.1"/>
    <property type="molecule type" value="Genomic_DNA"/>
</dbReference>
<feature type="compositionally biased region" description="Pro residues" evidence="1">
    <location>
        <begin position="48"/>
        <end position="69"/>
    </location>
</feature>
<organism evidence="3 4">
    <name type="scientific">Colletotrichum higginsianum (strain IMI 349063)</name>
    <name type="common">Crucifer anthracnose fungus</name>
    <dbReference type="NCBI Taxonomy" id="759273"/>
    <lineage>
        <taxon>Eukaryota</taxon>
        <taxon>Fungi</taxon>
        <taxon>Dikarya</taxon>
        <taxon>Ascomycota</taxon>
        <taxon>Pezizomycotina</taxon>
        <taxon>Sordariomycetes</taxon>
        <taxon>Hypocreomycetidae</taxon>
        <taxon>Glomerellales</taxon>
        <taxon>Glomerellaceae</taxon>
        <taxon>Colletotrichum</taxon>
        <taxon>Colletotrichum destructivum species complex</taxon>
    </lineage>
</organism>
<feature type="region of interest" description="Disordered" evidence="1">
    <location>
        <begin position="84"/>
        <end position="132"/>
    </location>
</feature>
<evidence type="ECO:0000256" key="2">
    <source>
        <dbReference type="SAM" id="SignalP"/>
    </source>
</evidence>
<proteinExistence type="predicted"/>
<keyword evidence="2" id="KW-0732">Signal</keyword>
<dbReference type="RefSeq" id="XP_018153576.1">
    <property type="nucleotide sequence ID" value="XM_018306735.1"/>
</dbReference>
<feature type="compositionally biased region" description="Basic and acidic residues" evidence="1">
    <location>
        <begin position="402"/>
        <end position="413"/>
    </location>
</feature>
<feature type="compositionally biased region" description="Basic and acidic residues" evidence="1">
    <location>
        <begin position="215"/>
        <end position="239"/>
    </location>
</feature>
<dbReference type="Proteomes" id="UP000092177">
    <property type="component" value="Chromosome 8"/>
</dbReference>
<feature type="compositionally biased region" description="Low complexity" evidence="1">
    <location>
        <begin position="27"/>
        <end position="47"/>
    </location>
</feature>
<feature type="signal peptide" evidence="2">
    <location>
        <begin position="1"/>
        <end position="24"/>
    </location>
</feature>
<dbReference type="KEGG" id="chig:CH63R_11761"/>
<name>A0A1B7XZ50_COLHI</name>
<comment type="caution">
    <text evidence="3">The sequence shown here is derived from an EMBL/GenBank/DDBJ whole genome shotgun (WGS) entry which is preliminary data.</text>
</comment>
<feature type="compositionally biased region" description="Polar residues" evidence="1">
    <location>
        <begin position="310"/>
        <end position="324"/>
    </location>
</feature>
<reference evidence="4" key="1">
    <citation type="journal article" date="2017" name="BMC Genomics">
        <title>Gapless genome assembly of Colletotrichum higginsianum reveals chromosome structure and association of transposable elements with secondary metabolite gene clusters.</title>
        <authorList>
            <person name="Dallery J.-F."/>
            <person name="Lapalu N."/>
            <person name="Zampounis A."/>
            <person name="Pigne S."/>
            <person name="Luyten I."/>
            <person name="Amselem J."/>
            <person name="Wittenberg A.H.J."/>
            <person name="Zhou S."/>
            <person name="de Queiroz M.V."/>
            <person name="Robin G.P."/>
            <person name="Auger A."/>
            <person name="Hainaut M."/>
            <person name="Henrissat B."/>
            <person name="Kim K.-T."/>
            <person name="Lee Y.-H."/>
            <person name="Lespinet O."/>
            <person name="Schwartz D.C."/>
            <person name="Thon M.R."/>
            <person name="O'Connell R.J."/>
        </authorList>
    </citation>
    <scope>NUCLEOTIDE SEQUENCE [LARGE SCALE GENOMIC DNA]</scope>
    <source>
        <strain evidence="4">IMI 349063</strain>
    </source>
</reference>
<keyword evidence="4" id="KW-1185">Reference proteome</keyword>
<dbReference type="GeneID" id="28870842"/>
<dbReference type="AlphaFoldDB" id="A0A1B7XZ50"/>
<evidence type="ECO:0000256" key="1">
    <source>
        <dbReference type="SAM" id="MobiDB-lite"/>
    </source>
</evidence>
<accession>A0A1B7XZ50</accession>
<dbReference type="VEuPathDB" id="FungiDB:CH63R_11761"/>
<feature type="region of interest" description="Disordered" evidence="1">
    <location>
        <begin position="27"/>
        <end position="72"/>
    </location>
</feature>
<feature type="compositionally biased region" description="Polar residues" evidence="1">
    <location>
        <begin position="342"/>
        <end position="369"/>
    </location>
</feature>
<feature type="chain" id="PRO_5008601206" evidence="2">
    <location>
        <begin position="25"/>
        <end position="413"/>
    </location>
</feature>
<dbReference type="OrthoDB" id="5422061at2759"/>